<feature type="compositionally biased region" description="Polar residues" evidence="1">
    <location>
        <begin position="52"/>
        <end position="69"/>
    </location>
</feature>
<feature type="region of interest" description="Disordered" evidence="1">
    <location>
        <begin position="316"/>
        <end position="345"/>
    </location>
</feature>
<evidence type="ECO:0000256" key="2">
    <source>
        <dbReference type="SAM" id="Phobius"/>
    </source>
</evidence>
<evidence type="ECO:0000313" key="5">
    <source>
        <dbReference type="Proteomes" id="UP000261340"/>
    </source>
</evidence>
<evidence type="ECO:0000256" key="1">
    <source>
        <dbReference type="SAM" id="MobiDB-lite"/>
    </source>
</evidence>
<feature type="compositionally biased region" description="Basic and acidic residues" evidence="1">
    <location>
        <begin position="187"/>
        <end position="196"/>
    </location>
</feature>
<reference evidence="4" key="2">
    <citation type="submission" date="2025-09" db="UniProtKB">
        <authorList>
            <consortium name="Ensembl"/>
        </authorList>
    </citation>
    <scope>IDENTIFICATION</scope>
</reference>
<accession>A0A3Q0S209</accession>
<dbReference type="Ensembl" id="ENSACIT00000014898.1">
    <property type="protein sequence ID" value="ENSACIP00000014510.1"/>
    <property type="gene ID" value="ENSACIG00000011288.1"/>
</dbReference>
<dbReference type="OMA" id="DKNQGTT"/>
<feature type="compositionally biased region" description="Polar residues" evidence="1">
    <location>
        <begin position="318"/>
        <end position="330"/>
    </location>
</feature>
<feature type="region of interest" description="Disordered" evidence="1">
    <location>
        <begin position="44"/>
        <end position="96"/>
    </location>
</feature>
<protein>
    <submittedName>
        <fullName evidence="4">Uncharacterized protein</fullName>
    </submittedName>
</protein>
<evidence type="ECO:0000313" key="4">
    <source>
        <dbReference type="Ensembl" id="ENSACIP00000014510.1"/>
    </source>
</evidence>
<feature type="compositionally biased region" description="Basic and acidic residues" evidence="1">
    <location>
        <begin position="210"/>
        <end position="220"/>
    </location>
</feature>
<feature type="compositionally biased region" description="Polar residues" evidence="1">
    <location>
        <begin position="142"/>
        <end position="159"/>
    </location>
</feature>
<keyword evidence="2" id="KW-0472">Membrane</keyword>
<dbReference type="Proteomes" id="UP000261340">
    <property type="component" value="Unplaced"/>
</dbReference>
<sequence>MSIDFITLTFIWLLPVTANNAVTSDQNKVSNNVPTTVITEESFTHNKRSSSEEITATKTTQQRSQTVHPNTILPTAQTTSAPTSSPLPHLTRTSMGSLTEVQPTVIKSTMTVLTSQASNLATKPTSTPLVLSSSTQSREKTLSTQVMRQSPHPSTISPESTNLISTTNTSTTPKEDKSESTSPAAGDDIKQPRDVYKISTSIPITKERKRQTAPEKKENSKNGTTHGKIVSGVIGGSLLLMMVGFLVIFIKKRKLQKQQVTTTDWAGPSPFLEGGADNGQVTLRSSNRISLASFLPLRLSKRLSLLPETDEELKDMTPATTFGDKNQGATFGQAVDGNAGPESNQTTAVPERILNFGLNLDPESNQTRFMHKFSLFICPSSRFQVPIRISCHI</sequence>
<dbReference type="GeneTree" id="ENSGT00740000117046"/>
<proteinExistence type="predicted"/>
<feature type="chain" id="PRO_5018656331" evidence="3">
    <location>
        <begin position="19"/>
        <end position="393"/>
    </location>
</feature>
<feature type="signal peptide" evidence="3">
    <location>
        <begin position="1"/>
        <end position="18"/>
    </location>
</feature>
<keyword evidence="2" id="KW-0812">Transmembrane</keyword>
<organism evidence="4 5">
    <name type="scientific">Amphilophus citrinellus</name>
    <name type="common">Midas cichlid</name>
    <name type="synonym">Cichlasoma citrinellum</name>
    <dbReference type="NCBI Taxonomy" id="61819"/>
    <lineage>
        <taxon>Eukaryota</taxon>
        <taxon>Metazoa</taxon>
        <taxon>Chordata</taxon>
        <taxon>Craniata</taxon>
        <taxon>Vertebrata</taxon>
        <taxon>Euteleostomi</taxon>
        <taxon>Actinopterygii</taxon>
        <taxon>Neopterygii</taxon>
        <taxon>Teleostei</taxon>
        <taxon>Neoteleostei</taxon>
        <taxon>Acanthomorphata</taxon>
        <taxon>Ovalentaria</taxon>
        <taxon>Cichlomorphae</taxon>
        <taxon>Cichliformes</taxon>
        <taxon>Cichlidae</taxon>
        <taxon>New World cichlids</taxon>
        <taxon>Cichlasomatinae</taxon>
        <taxon>Heroini</taxon>
        <taxon>Amphilophus</taxon>
    </lineage>
</organism>
<dbReference type="AlphaFoldDB" id="A0A3Q0S209"/>
<keyword evidence="2" id="KW-1133">Transmembrane helix</keyword>
<feature type="region of interest" description="Disordered" evidence="1">
    <location>
        <begin position="119"/>
        <end position="227"/>
    </location>
</feature>
<reference evidence="4" key="1">
    <citation type="submission" date="2025-08" db="UniProtKB">
        <authorList>
            <consortium name="Ensembl"/>
        </authorList>
    </citation>
    <scope>IDENTIFICATION</scope>
</reference>
<feature type="compositionally biased region" description="Low complexity" evidence="1">
    <location>
        <begin position="160"/>
        <end position="172"/>
    </location>
</feature>
<keyword evidence="5" id="KW-1185">Reference proteome</keyword>
<evidence type="ECO:0000256" key="3">
    <source>
        <dbReference type="SAM" id="SignalP"/>
    </source>
</evidence>
<feature type="compositionally biased region" description="Low complexity" evidence="1">
    <location>
        <begin position="122"/>
        <end position="135"/>
    </location>
</feature>
<name>A0A3Q0S209_AMPCI</name>
<keyword evidence="3" id="KW-0732">Signal</keyword>
<feature type="compositionally biased region" description="Low complexity" evidence="1">
    <location>
        <begin position="73"/>
        <end position="91"/>
    </location>
</feature>
<feature type="transmembrane region" description="Helical" evidence="2">
    <location>
        <begin position="229"/>
        <end position="250"/>
    </location>
</feature>